<feature type="transmembrane region" description="Helical" evidence="1">
    <location>
        <begin position="30"/>
        <end position="52"/>
    </location>
</feature>
<proteinExistence type="predicted"/>
<keyword evidence="1" id="KW-1133">Transmembrane helix</keyword>
<evidence type="ECO:0000313" key="2">
    <source>
        <dbReference type="EMBL" id="NOV43004.1"/>
    </source>
</evidence>
<accession>A0A6M2DAY7</accession>
<evidence type="ECO:0000256" key="1">
    <source>
        <dbReference type="SAM" id="Phobius"/>
    </source>
</evidence>
<reference evidence="2" key="1">
    <citation type="submission" date="2019-09" db="EMBL/GenBank/DDBJ databases">
        <title>Organ-specific transcriptomic study of the physiology of the cattle tick, Rhipicephalus microplus.</title>
        <authorList>
            <person name="Tirloni L."/>
            <person name="Braz G."/>
            <person name="Gandara A.C.P."/>
            <person name="Sabadin G.A."/>
            <person name="da Silva R.M."/>
            <person name="Guizzo M.G."/>
            <person name="Machado J.A."/>
            <person name="Costa E.P."/>
            <person name="Gomes H.F."/>
            <person name="Moraes J."/>
            <person name="Mota M.B.S."/>
            <person name="Mesquita R.D."/>
            <person name="Alvarenga P.H."/>
            <person name="Alves F."/>
            <person name="Seixas A."/>
            <person name="da Fonseca R.N."/>
            <person name="Fogaca A."/>
            <person name="Logullo C."/>
            <person name="Tanaka A."/>
            <person name="Daffre S."/>
            <person name="Termignoni C."/>
            <person name="Vaz I.S.Jr."/>
            <person name="Oliveira P.L."/>
            <person name="Ribeiro J.M."/>
        </authorList>
    </citation>
    <scope>NUCLEOTIDE SEQUENCE</scope>
    <source>
        <strain evidence="2">Porto Alegre</strain>
    </source>
</reference>
<keyword evidence="1" id="KW-0812">Transmembrane</keyword>
<sequence length="91" mass="10600">MHVIALCFVIAAFSSKVVNSVVTENYFFLCWLFLLFTLLTLPIAFVHLRIIISAANRRMYNAGSRVLSRRMERQAVGYSWYLASQLMRRHV</sequence>
<organism evidence="2">
    <name type="scientific">Rhipicephalus microplus</name>
    <name type="common">Cattle tick</name>
    <name type="synonym">Boophilus microplus</name>
    <dbReference type="NCBI Taxonomy" id="6941"/>
    <lineage>
        <taxon>Eukaryota</taxon>
        <taxon>Metazoa</taxon>
        <taxon>Ecdysozoa</taxon>
        <taxon>Arthropoda</taxon>
        <taxon>Chelicerata</taxon>
        <taxon>Arachnida</taxon>
        <taxon>Acari</taxon>
        <taxon>Parasitiformes</taxon>
        <taxon>Ixodida</taxon>
        <taxon>Ixodoidea</taxon>
        <taxon>Ixodidae</taxon>
        <taxon>Rhipicephalinae</taxon>
        <taxon>Rhipicephalus</taxon>
        <taxon>Boophilus</taxon>
    </lineage>
</organism>
<name>A0A6M2DAY7_RHIMP</name>
<protein>
    <submittedName>
        <fullName evidence="2">Uncharacterized protein</fullName>
    </submittedName>
</protein>
<dbReference type="EMBL" id="GHWJ01010267">
    <property type="protein sequence ID" value="NOV43004.1"/>
    <property type="molecule type" value="Transcribed_RNA"/>
</dbReference>
<dbReference type="AlphaFoldDB" id="A0A6M2DAY7"/>
<keyword evidence="1" id="KW-0472">Membrane</keyword>